<dbReference type="Proteomes" id="UP000182652">
    <property type="component" value="Unassembled WGS sequence"/>
</dbReference>
<evidence type="ECO:0000313" key="2">
    <source>
        <dbReference type="EMBL" id="SEC13740.1"/>
    </source>
</evidence>
<keyword evidence="1" id="KW-0472">Membrane</keyword>
<feature type="transmembrane region" description="Helical" evidence="1">
    <location>
        <begin position="103"/>
        <end position="123"/>
    </location>
</feature>
<feature type="transmembrane region" description="Helical" evidence="1">
    <location>
        <begin position="24"/>
        <end position="50"/>
    </location>
</feature>
<keyword evidence="3" id="KW-1185">Reference proteome</keyword>
<gene>
    <name evidence="2" type="ORF">SAMN04489745_2162</name>
</gene>
<sequence length="132" mass="13833">MDHDGMASQTLPGDRLTAGQRTSVVLAIAGTVVCFPAALLFGLALGAYPFRMECTLETLGSGCYEGELELSGVLLALVFVPFFVATLVLAIINRKSPRRAATWLPLIGLCSVTFIAVAVYAVLMATSPSPGL</sequence>
<dbReference type="STRING" id="156980.SAMN04489745_2162"/>
<dbReference type="EMBL" id="FNSN01000003">
    <property type="protein sequence ID" value="SEC13740.1"/>
    <property type="molecule type" value="Genomic_DNA"/>
</dbReference>
<evidence type="ECO:0000313" key="3">
    <source>
        <dbReference type="Proteomes" id="UP000182652"/>
    </source>
</evidence>
<reference evidence="2 3" key="1">
    <citation type="submission" date="2016-10" db="EMBL/GenBank/DDBJ databases">
        <authorList>
            <person name="de Groot N.N."/>
        </authorList>
    </citation>
    <scope>NUCLEOTIDE SEQUENCE [LARGE SCALE GENOMIC DNA]</scope>
    <source>
        <strain evidence="2 3">DSM 10495</strain>
    </source>
</reference>
<keyword evidence="1" id="KW-1133">Transmembrane helix</keyword>
<feature type="transmembrane region" description="Helical" evidence="1">
    <location>
        <begin position="70"/>
        <end position="91"/>
    </location>
</feature>
<evidence type="ECO:0000256" key="1">
    <source>
        <dbReference type="SAM" id="Phobius"/>
    </source>
</evidence>
<keyword evidence="1" id="KW-0812">Transmembrane</keyword>
<protein>
    <submittedName>
        <fullName evidence="2">Uncharacterized protein</fullName>
    </submittedName>
</protein>
<name>A0A1H4Q2J9_9MICC</name>
<proteinExistence type="predicted"/>
<organism evidence="2 3">
    <name type="scientific">Arthrobacter woluwensis</name>
    <dbReference type="NCBI Taxonomy" id="156980"/>
    <lineage>
        <taxon>Bacteria</taxon>
        <taxon>Bacillati</taxon>
        <taxon>Actinomycetota</taxon>
        <taxon>Actinomycetes</taxon>
        <taxon>Micrococcales</taxon>
        <taxon>Micrococcaceae</taxon>
        <taxon>Arthrobacter</taxon>
    </lineage>
</organism>
<dbReference type="AlphaFoldDB" id="A0A1H4Q2J9"/>
<accession>A0A1H4Q2J9</accession>